<keyword evidence="4" id="KW-1185">Reference proteome</keyword>
<dbReference type="OrthoDB" id="9776196at2"/>
<dbReference type="PANTHER" id="PTHR37313">
    <property type="entry name" value="UPF0749 PROTEIN RV1825"/>
    <property type="match status" value="1"/>
</dbReference>
<dbReference type="EMBL" id="FMUS01000026">
    <property type="protein sequence ID" value="SCY98370.1"/>
    <property type="molecule type" value="Genomic_DNA"/>
</dbReference>
<feature type="coiled-coil region" evidence="2">
    <location>
        <begin position="42"/>
        <end position="76"/>
    </location>
</feature>
<dbReference type="STRING" id="1120976.SAMN03080606_03387"/>
<sequence>MKIQQKNIVMGALLLILGLIIAMQFQTVRSTTGEGLLSTQKAQQMMKQLEYLRAESQSLKEEIRILENEILSYELSEASESYLIKNLQEELKKYQSIAGMRSLEGPGIVVSISDPQNEPIYYGHYDSYLYLIDIINILNGAGADAITINDQRVLATTEILPTSRNIIINSVPVTPPIHVAAIGDAKALETALNIDYGVLHEIDKNTNLQVNIKREANIIVPRYNKVQGFEYAKPVEASN</sequence>
<dbReference type="Pfam" id="PF05949">
    <property type="entry name" value="DUF881"/>
    <property type="match status" value="1"/>
</dbReference>
<evidence type="ECO:0000256" key="1">
    <source>
        <dbReference type="ARBA" id="ARBA00009108"/>
    </source>
</evidence>
<protein>
    <submittedName>
        <fullName evidence="3">Uncharacterized conserved protein YlxW, UPF0749 family</fullName>
    </submittedName>
</protein>
<evidence type="ECO:0000313" key="4">
    <source>
        <dbReference type="Proteomes" id="UP000198636"/>
    </source>
</evidence>
<gene>
    <name evidence="3" type="ORF">SAMN03080606_03387</name>
</gene>
<dbReference type="AlphaFoldDB" id="A0A1G5KEB2"/>
<dbReference type="RefSeq" id="WP_091545833.1">
    <property type="nucleotide sequence ID" value="NZ_FMUS01000026.1"/>
</dbReference>
<organism evidence="3 4">
    <name type="scientific">Alkaliphilus peptidifermentans DSM 18978</name>
    <dbReference type="NCBI Taxonomy" id="1120976"/>
    <lineage>
        <taxon>Bacteria</taxon>
        <taxon>Bacillati</taxon>
        <taxon>Bacillota</taxon>
        <taxon>Clostridia</taxon>
        <taxon>Peptostreptococcales</taxon>
        <taxon>Natronincolaceae</taxon>
        <taxon>Alkaliphilus</taxon>
    </lineage>
</organism>
<proteinExistence type="inferred from homology"/>
<accession>A0A1G5KEB2</accession>
<dbReference type="Gene3D" id="3.30.70.1880">
    <property type="entry name" value="Protein of unknown function DUF881"/>
    <property type="match status" value="1"/>
</dbReference>
<keyword evidence="2" id="KW-0175">Coiled coil</keyword>
<evidence type="ECO:0000256" key="2">
    <source>
        <dbReference type="SAM" id="Coils"/>
    </source>
</evidence>
<dbReference type="Proteomes" id="UP000198636">
    <property type="component" value="Unassembled WGS sequence"/>
</dbReference>
<dbReference type="PANTHER" id="PTHR37313:SF2">
    <property type="entry name" value="UPF0749 PROTEIN YLXX"/>
    <property type="match status" value="1"/>
</dbReference>
<evidence type="ECO:0000313" key="3">
    <source>
        <dbReference type="EMBL" id="SCY98370.1"/>
    </source>
</evidence>
<name>A0A1G5KEB2_9FIRM</name>
<comment type="similarity">
    <text evidence="1">Belongs to the UPF0749 family.</text>
</comment>
<dbReference type="InterPro" id="IPR010273">
    <property type="entry name" value="DUF881"/>
</dbReference>
<reference evidence="3 4" key="1">
    <citation type="submission" date="2016-10" db="EMBL/GenBank/DDBJ databases">
        <authorList>
            <person name="de Groot N.N."/>
        </authorList>
    </citation>
    <scope>NUCLEOTIDE SEQUENCE [LARGE SCALE GENOMIC DNA]</scope>
    <source>
        <strain evidence="3 4">DSM 18978</strain>
    </source>
</reference>